<feature type="transmembrane region" description="Helical" evidence="1">
    <location>
        <begin position="416"/>
        <end position="436"/>
    </location>
</feature>
<dbReference type="EMBL" id="RCDD01000002">
    <property type="protein sequence ID" value="RLK59016.1"/>
    <property type="molecule type" value="Genomic_DNA"/>
</dbReference>
<dbReference type="Gene3D" id="3.40.50.300">
    <property type="entry name" value="P-loop containing nucleotide triphosphate hydrolases"/>
    <property type="match status" value="1"/>
</dbReference>
<feature type="transmembrane region" description="Helical" evidence="1">
    <location>
        <begin position="641"/>
        <end position="660"/>
    </location>
</feature>
<feature type="transmembrane region" description="Helical" evidence="1">
    <location>
        <begin position="598"/>
        <end position="620"/>
    </location>
</feature>
<evidence type="ECO:0008006" key="4">
    <source>
        <dbReference type="Google" id="ProtNLM"/>
    </source>
</evidence>
<feature type="transmembrane region" description="Helical" evidence="1">
    <location>
        <begin position="448"/>
        <end position="470"/>
    </location>
</feature>
<feature type="transmembrane region" description="Helical" evidence="1">
    <location>
        <begin position="523"/>
        <end position="543"/>
    </location>
</feature>
<dbReference type="InterPro" id="IPR015943">
    <property type="entry name" value="WD40/YVTN_repeat-like_dom_sf"/>
</dbReference>
<accession>A0A421B3K9</accession>
<dbReference type="SUPFAM" id="SSF82171">
    <property type="entry name" value="DPP6 N-terminal domain-like"/>
    <property type="match status" value="1"/>
</dbReference>
<keyword evidence="1" id="KW-0472">Membrane</keyword>
<sequence length="1210" mass="127874">MGGAVAFAVGIGGLVWFLLTRSGDRLQQLDSTASVTSLVVGVAALVVSAVSLAAATRGGARRGSLSSAQTRLAKAVRHQWNQEIGARGLRQPRPLRLSWSPTARERVSAKESAVGAPAPTGSLTLTTHERPTAELVAAFRDLPSKQLVVLGQPGAGKSVVAMLFTVDLLDTPESDAPVPVLLPVAGWDPKADVRDWVARRVHEEYPDILTAATARELVAANLVMPVLDGLDEMPRALLPAALTGLDKVTGDGLWLLVTCRGQVFEQAVREDHTRLSRAAVVEIEPVATEDAAAYLDDGSAEGDDRWAPVVDELRAHPDDPLAQALSTPLMLSLARAVYRTSASTPSTLVTLAANGPAAVEDHLLTRFIPDTYADSPYPPAKAERWLRTLARHLTHPATDKVNVNWWQFDQMLPARLIGAFVTLVLVVSATTIGMLTDVVGFGGAEEGLAAGAGLGLLVGVLAGSTTGRAVSRVTTRISSAAVIGAALRDSLVATVVVCLVVASVGTVAPTVSLDYLAYLSTPAFFLMLATTALALVGNGLAMARSEAPARPSLRRDVLLREVRVGMGTMVLVAVPAGAAVGVYSGLRAASAATGLGDGLLAATAVTAVLGLMVGIARALATPTADGRVRSPRTTLTGDASSFPAVTLAIALVVGLSASAWVLLFGDSTSTDLAVLVVAVTVLVIGFGSGAAWLRYRAAVTLLALSGRLPWQTMRFLEDAHDRGVLRQSGASYQFRHERLMSYLAPTPVRTRARRFTAVRRGIHTAVAAVVLIAVTATVAVPSVRSAVGDRNHARAVDKLRLEANIAAVNDPVKSLRLLLALAAVDEEAADIGRLDLLALLMRTRSAPTWIAVDSLAPVLPIKRLRLATGPEPLHTETDRLGSITVTATETRAMVAARGITTVWDLDNGWPKREFELPWASTEVAVTADGTRAVAERDGGFVVWDVAAHQAIPLPTETSRYHAIRLVADRYAFVSSGDAVAVFDIGQTVPQLLRTDISVLVDSTVNDRVLVMTTAGTPEVWDIATGQRRTLGAARSVSLSHDGQWVLAQENERLELRSLTSATTTPLPEHSSFTIDGYYVLVPTEGDRVELRSLDGTIRVPLPFPWNGVEVSKDGHALIASVGSGKELWALDPAPRRVTGLNGLTSAAFTHDGTGVITTRSTEMTTWNLSRLLAADIDPGPKGLRCTVAERGLTESEWAQYAPGVDFVQTC</sequence>
<dbReference type="Gene3D" id="2.130.10.10">
    <property type="entry name" value="YVTN repeat-like/Quinoprotein amine dehydrogenase"/>
    <property type="match status" value="1"/>
</dbReference>
<evidence type="ECO:0000313" key="3">
    <source>
        <dbReference type="Proteomes" id="UP000282454"/>
    </source>
</evidence>
<evidence type="ECO:0000313" key="2">
    <source>
        <dbReference type="EMBL" id="RLK59016.1"/>
    </source>
</evidence>
<evidence type="ECO:0000256" key="1">
    <source>
        <dbReference type="SAM" id="Phobius"/>
    </source>
</evidence>
<protein>
    <recommendedName>
        <fullName evidence="4">NACHT domain-containing protein</fullName>
    </recommendedName>
</protein>
<dbReference type="Proteomes" id="UP000282454">
    <property type="component" value="Unassembled WGS sequence"/>
</dbReference>
<comment type="caution">
    <text evidence="2">The sequence shown here is derived from an EMBL/GenBank/DDBJ whole genome shotgun (WGS) entry which is preliminary data.</text>
</comment>
<keyword evidence="1" id="KW-0812">Transmembrane</keyword>
<feature type="transmembrane region" description="Helical" evidence="1">
    <location>
        <begin position="672"/>
        <end position="693"/>
    </location>
</feature>
<feature type="transmembrane region" description="Helical" evidence="1">
    <location>
        <begin position="491"/>
        <end position="511"/>
    </location>
</feature>
<name>A0A421B3K9_9PSEU</name>
<dbReference type="InterPro" id="IPR027417">
    <property type="entry name" value="P-loop_NTPase"/>
</dbReference>
<gene>
    <name evidence="2" type="ORF">CLV68_3498</name>
</gene>
<proteinExistence type="predicted"/>
<feature type="transmembrane region" description="Helical" evidence="1">
    <location>
        <begin position="564"/>
        <end position="586"/>
    </location>
</feature>
<feature type="transmembrane region" description="Helical" evidence="1">
    <location>
        <begin position="33"/>
        <end position="55"/>
    </location>
</feature>
<organism evidence="2 3">
    <name type="scientific">Actinokineospora cianjurensis</name>
    <dbReference type="NCBI Taxonomy" id="585224"/>
    <lineage>
        <taxon>Bacteria</taxon>
        <taxon>Bacillati</taxon>
        <taxon>Actinomycetota</taxon>
        <taxon>Actinomycetes</taxon>
        <taxon>Pseudonocardiales</taxon>
        <taxon>Pseudonocardiaceae</taxon>
        <taxon>Actinokineospora</taxon>
    </lineage>
</organism>
<feature type="transmembrane region" description="Helical" evidence="1">
    <location>
        <begin position="761"/>
        <end position="780"/>
    </location>
</feature>
<keyword evidence="1" id="KW-1133">Transmembrane helix</keyword>
<keyword evidence="3" id="KW-1185">Reference proteome</keyword>
<dbReference type="AlphaFoldDB" id="A0A421B3K9"/>
<reference evidence="2 3" key="1">
    <citation type="submission" date="2018-10" db="EMBL/GenBank/DDBJ databases">
        <title>Genomic Encyclopedia of Archaeal and Bacterial Type Strains, Phase II (KMG-II): from individual species to whole genera.</title>
        <authorList>
            <person name="Goeker M."/>
        </authorList>
    </citation>
    <scope>NUCLEOTIDE SEQUENCE [LARGE SCALE GENOMIC DNA]</scope>
    <source>
        <strain evidence="2 3">DSM 45657</strain>
    </source>
</reference>